<dbReference type="EMBL" id="JACJST010000001">
    <property type="protein sequence ID" value="MBD2566705.1"/>
    <property type="molecule type" value="Genomic_DNA"/>
</dbReference>
<name>A0ABR8F929_9NOST</name>
<reference evidence="1 2" key="1">
    <citation type="journal article" date="2020" name="ISME J.">
        <title>Comparative genomics reveals insights into cyanobacterial evolution and habitat adaptation.</title>
        <authorList>
            <person name="Chen M.Y."/>
            <person name="Teng W.K."/>
            <person name="Zhao L."/>
            <person name="Hu C.X."/>
            <person name="Zhou Y.K."/>
            <person name="Han B.P."/>
            <person name="Song L.R."/>
            <person name="Shu W.S."/>
        </authorList>
    </citation>
    <scope>NUCLEOTIDE SEQUENCE [LARGE SCALE GENOMIC DNA]</scope>
    <source>
        <strain evidence="1 2">FACHB-196</strain>
    </source>
</reference>
<gene>
    <name evidence="1" type="ORF">H6G59_02105</name>
</gene>
<dbReference type="Proteomes" id="UP000640531">
    <property type="component" value="Unassembled WGS sequence"/>
</dbReference>
<evidence type="ECO:0000313" key="1">
    <source>
        <dbReference type="EMBL" id="MBD2566705.1"/>
    </source>
</evidence>
<accession>A0ABR8F929</accession>
<sequence length="66" mass="7706">MKTWTNKDAGKETCPKCNSVYEVKITRFPLRDKDSFNCQVCGYEIESWNDTEVPSFTLVKRVEPIE</sequence>
<evidence type="ECO:0000313" key="2">
    <source>
        <dbReference type="Proteomes" id="UP000640531"/>
    </source>
</evidence>
<organism evidence="1 2">
    <name type="scientific">Anabaena lutea FACHB-196</name>
    <dbReference type="NCBI Taxonomy" id="2692881"/>
    <lineage>
        <taxon>Bacteria</taxon>
        <taxon>Bacillati</taxon>
        <taxon>Cyanobacteriota</taxon>
        <taxon>Cyanophyceae</taxon>
        <taxon>Nostocales</taxon>
        <taxon>Nostocaceae</taxon>
        <taxon>Anabaena</taxon>
    </lineage>
</organism>
<dbReference type="RefSeq" id="WP_190711514.1">
    <property type="nucleotide sequence ID" value="NZ_JACJST010000001.1"/>
</dbReference>
<protein>
    <submittedName>
        <fullName evidence="1">Uncharacterized protein</fullName>
    </submittedName>
</protein>
<comment type="caution">
    <text evidence="1">The sequence shown here is derived from an EMBL/GenBank/DDBJ whole genome shotgun (WGS) entry which is preliminary data.</text>
</comment>
<keyword evidence="2" id="KW-1185">Reference proteome</keyword>
<proteinExistence type="predicted"/>